<feature type="transmembrane region" description="Helical" evidence="8">
    <location>
        <begin position="89"/>
        <end position="108"/>
    </location>
</feature>
<dbReference type="EMBL" id="JAKRKC020000002">
    <property type="protein sequence ID" value="MCK2218130.1"/>
    <property type="molecule type" value="Genomic_DNA"/>
</dbReference>
<keyword evidence="3" id="KW-1003">Cell membrane</keyword>
<dbReference type="Proteomes" id="UP001317259">
    <property type="component" value="Unassembled WGS sequence"/>
</dbReference>
<accession>A0ABT0G1R8</accession>
<comment type="caution">
    <text evidence="9">The sequence shown here is derived from an EMBL/GenBank/DDBJ whole genome shotgun (WGS) entry which is preliminary data.</text>
</comment>
<comment type="subcellular location">
    <subcellularLocation>
        <location evidence="1">Cell membrane</location>
        <topology evidence="1">Multi-pass membrane protein</topology>
    </subcellularLocation>
</comment>
<keyword evidence="10" id="KW-1185">Reference proteome</keyword>
<evidence type="ECO:0000256" key="1">
    <source>
        <dbReference type="ARBA" id="ARBA00004651"/>
    </source>
</evidence>
<keyword evidence="2" id="KW-0813">Transport</keyword>
<evidence type="ECO:0000256" key="7">
    <source>
        <dbReference type="SAM" id="MobiDB-lite"/>
    </source>
</evidence>
<dbReference type="SUPFAM" id="SSF103473">
    <property type="entry name" value="MFS general substrate transporter"/>
    <property type="match status" value="2"/>
</dbReference>
<protein>
    <recommendedName>
        <fullName evidence="11">MFS transporter</fullName>
    </recommendedName>
</protein>
<gene>
    <name evidence="9" type="ORF">MF672_030720</name>
</gene>
<name>A0ABT0G1R8_9ACTN</name>
<evidence type="ECO:0000256" key="8">
    <source>
        <dbReference type="SAM" id="Phobius"/>
    </source>
</evidence>
<dbReference type="InterPro" id="IPR036259">
    <property type="entry name" value="MFS_trans_sf"/>
</dbReference>
<evidence type="ECO:0000313" key="10">
    <source>
        <dbReference type="Proteomes" id="UP001317259"/>
    </source>
</evidence>
<feature type="region of interest" description="Disordered" evidence="7">
    <location>
        <begin position="156"/>
        <end position="195"/>
    </location>
</feature>
<evidence type="ECO:0000256" key="6">
    <source>
        <dbReference type="ARBA" id="ARBA00023136"/>
    </source>
</evidence>
<keyword evidence="5 8" id="KW-1133">Transmembrane helix</keyword>
<proteinExistence type="predicted"/>
<keyword evidence="6 8" id="KW-0472">Membrane</keyword>
<evidence type="ECO:0000256" key="4">
    <source>
        <dbReference type="ARBA" id="ARBA00022692"/>
    </source>
</evidence>
<evidence type="ECO:0000313" key="9">
    <source>
        <dbReference type="EMBL" id="MCK2218130.1"/>
    </source>
</evidence>
<feature type="transmembrane region" description="Helical" evidence="8">
    <location>
        <begin position="227"/>
        <end position="250"/>
    </location>
</feature>
<dbReference type="PANTHER" id="PTHR23517">
    <property type="entry name" value="RESISTANCE PROTEIN MDTM, PUTATIVE-RELATED-RELATED"/>
    <property type="match status" value="1"/>
</dbReference>
<reference evidence="9 10" key="1">
    <citation type="submission" date="2022-04" db="EMBL/GenBank/DDBJ databases">
        <title>Genome draft of Actinomadura sp. ATCC 31491.</title>
        <authorList>
            <person name="Shi X."/>
            <person name="Du Y."/>
        </authorList>
    </citation>
    <scope>NUCLEOTIDE SEQUENCE [LARGE SCALE GENOMIC DNA]</scope>
    <source>
        <strain evidence="9 10">ATCC 31491</strain>
    </source>
</reference>
<feature type="region of interest" description="Disordered" evidence="7">
    <location>
        <begin position="118"/>
        <end position="139"/>
    </location>
</feature>
<organism evidence="9 10">
    <name type="scientific">Actinomadura luzonensis</name>
    <dbReference type="NCBI Taxonomy" id="2805427"/>
    <lineage>
        <taxon>Bacteria</taxon>
        <taxon>Bacillati</taxon>
        <taxon>Actinomycetota</taxon>
        <taxon>Actinomycetes</taxon>
        <taxon>Streptosporangiales</taxon>
        <taxon>Thermomonosporaceae</taxon>
        <taxon>Actinomadura</taxon>
    </lineage>
</organism>
<evidence type="ECO:0000256" key="5">
    <source>
        <dbReference type="ARBA" id="ARBA00022989"/>
    </source>
</evidence>
<dbReference type="Gene3D" id="1.20.1250.20">
    <property type="entry name" value="MFS general substrate transporter like domains"/>
    <property type="match status" value="1"/>
</dbReference>
<evidence type="ECO:0000256" key="3">
    <source>
        <dbReference type="ARBA" id="ARBA00022475"/>
    </source>
</evidence>
<feature type="compositionally biased region" description="Basic and acidic residues" evidence="7">
    <location>
        <begin position="165"/>
        <end position="177"/>
    </location>
</feature>
<dbReference type="InterPro" id="IPR050171">
    <property type="entry name" value="MFS_Transporters"/>
</dbReference>
<feature type="transmembrane region" description="Helical" evidence="8">
    <location>
        <begin position="41"/>
        <end position="69"/>
    </location>
</feature>
<sequence length="260" mass="27071">MGLAGDVYRPAASALVAETTPPHLRAKAFGLMHWAVNVGTAAAGVVAGLLVVLDVTTSLAFAVIVAVGIPRGHDAAAARSARNGYAIAARDRVLMAALAFLLLGLILYRPGLLRPAPGPGRRRASSLPVRAAHHRQRRHRGGLPAAVHLLAVAPAPAARPRRLHDRGGPRPGPDRRGHPALALRGHGRRPPPEGAHGTYQALYDWTTAIARFAGPAVGAVLFQAGMLWWACAATGVVCAVLAVTLMPAVARRSHATAQPL</sequence>
<dbReference type="RefSeq" id="WP_242370950.1">
    <property type="nucleotide sequence ID" value="NZ_JAKRKC020000002.1"/>
</dbReference>
<dbReference type="PANTHER" id="PTHR23517:SF2">
    <property type="entry name" value="MULTIDRUG RESISTANCE PROTEIN MDTH"/>
    <property type="match status" value="1"/>
</dbReference>
<evidence type="ECO:0008006" key="11">
    <source>
        <dbReference type="Google" id="ProtNLM"/>
    </source>
</evidence>
<evidence type="ECO:0000256" key="2">
    <source>
        <dbReference type="ARBA" id="ARBA00022448"/>
    </source>
</evidence>
<keyword evidence="4 8" id="KW-0812">Transmembrane</keyword>